<organism evidence="2 3">
    <name type="scientific">Lysobacter enzymogenes</name>
    <dbReference type="NCBI Taxonomy" id="69"/>
    <lineage>
        <taxon>Bacteria</taxon>
        <taxon>Pseudomonadati</taxon>
        <taxon>Pseudomonadota</taxon>
        <taxon>Gammaproteobacteria</taxon>
        <taxon>Lysobacterales</taxon>
        <taxon>Lysobacteraceae</taxon>
        <taxon>Lysobacter</taxon>
    </lineage>
</organism>
<evidence type="ECO:0000313" key="3">
    <source>
        <dbReference type="Proteomes" id="UP000061569"/>
    </source>
</evidence>
<reference evidence="2 3" key="1">
    <citation type="submission" date="2015-11" db="EMBL/GenBank/DDBJ databases">
        <title>Genome sequences of Lysobacter enzymogenes strain C3 and Lysobacter antibioticus ATCC 29479.</title>
        <authorList>
            <person name="Kobayashi D.Y."/>
        </authorList>
    </citation>
    <scope>NUCLEOTIDE SEQUENCE [LARGE SCALE GENOMIC DNA]</scope>
    <source>
        <strain evidence="2 3">C3</strain>
    </source>
</reference>
<accession>A0A0S2DDB8</accession>
<feature type="region of interest" description="Disordered" evidence="1">
    <location>
        <begin position="1"/>
        <end position="31"/>
    </location>
</feature>
<dbReference type="Proteomes" id="UP000061569">
    <property type="component" value="Chromosome"/>
</dbReference>
<sequence length="71" mass="7173">MSHGASSLPMHSHDFAGRARPTAIPARVEGRSSNLPIAWEARASSSIGVVAPSCALPCCGAPPPEAAGPVR</sequence>
<evidence type="ECO:0000313" key="2">
    <source>
        <dbReference type="EMBL" id="ALN56485.1"/>
    </source>
</evidence>
<gene>
    <name evidence="2" type="ORF">GLE_1127</name>
</gene>
<dbReference type="AlphaFoldDB" id="A0A0S2DDB8"/>
<name>A0A0S2DDB8_LYSEN</name>
<dbReference type="KEGG" id="lez:GLE_1127"/>
<protein>
    <submittedName>
        <fullName evidence="2">Uncharacterized protein</fullName>
    </submittedName>
</protein>
<proteinExistence type="predicted"/>
<evidence type="ECO:0000256" key="1">
    <source>
        <dbReference type="SAM" id="MobiDB-lite"/>
    </source>
</evidence>
<dbReference type="EMBL" id="CP013140">
    <property type="protein sequence ID" value="ALN56485.1"/>
    <property type="molecule type" value="Genomic_DNA"/>
</dbReference>